<proteinExistence type="inferred from homology"/>
<evidence type="ECO:0000256" key="3">
    <source>
        <dbReference type="ARBA" id="ARBA00022448"/>
    </source>
</evidence>
<name>A0A9P6VJX8_9HELO</name>
<dbReference type="PANTHER" id="PTHR12653">
    <property type="entry name" value="NADH-UBIQUINONE OXIDOREDUCTASE 13 KD-B SUBUNIT"/>
    <property type="match status" value="1"/>
</dbReference>
<keyword evidence="3" id="KW-0813">Transport</keyword>
<evidence type="ECO:0000313" key="10">
    <source>
        <dbReference type="EMBL" id="KAG0649340.1"/>
    </source>
</evidence>
<keyword evidence="6" id="KW-0249">Electron transport</keyword>
<accession>A0A9P6VJX8</accession>
<dbReference type="Proteomes" id="UP000785200">
    <property type="component" value="Unassembled WGS sequence"/>
</dbReference>
<dbReference type="GO" id="GO:0005743">
    <property type="term" value="C:mitochondrial inner membrane"/>
    <property type="evidence" value="ECO:0007669"/>
    <property type="project" value="UniProtKB-SubCell"/>
</dbReference>
<feature type="compositionally biased region" description="Low complexity" evidence="9">
    <location>
        <begin position="244"/>
        <end position="255"/>
    </location>
</feature>
<feature type="region of interest" description="Disordered" evidence="9">
    <location>
        <begin position="236"/>
        <end position="255"/>
    </location>
</feature>
<protein>
    <submittedName>
        <fullName evidence="10">NADH-ubiquinone oxidoreductase</fullName>
    </submittedName>
</protein>
<comment type="similarity">
    <text evidence="2">Belongs to the complex I NDUFA5 subunit family.</text>
</comment>
<evidence type="ECO:0000256" key="8">
    <source>
        <dbReference type="ARBA" id="ARBA00023136"/>
    </source>
</evidence>
<evidence type="ECO:0000256" key="1">
    <source>
        <dbReference type="ARBA" id="ARBA00004443"/>
    </source>
</evidence>
<evidence type="ECO:0000256" key="4">
    <source>
        <dbReference type="ARBA" id="ARBA00022660"/>
    </source>
</evidence>
<dbReference type="GO" id="GO:0022904">
    <property type="term" value="P:respiratory electron transport chain"/>
    <property type="evidence" value="ECO:0007669"/>
    <property type="project" value="InterPro"/>
</dbReference>
<keyword evidence="4" id="KW-0679">Respiratory chain</keyword>
<organism evidence="10 11">
    <name type="scientific">Hyphodiscus hymeniophilus</name>
    <dbReference type="NCBI Taxonomy" id="353542"/>
    <lineage>
        <taxon>Eukaryota</taxon>
        <taxon>Fungi</taxon>
        <taxon>Dikarya</taxon>
        <taxon>Ascomycota</taxon>
        <taxon>Pezizomycotina</taxon>
        <taxon>Leotiomycetes</taxon>
        <taxon>Helotiales</taxon>
        <taxon>Hyphodiscaceae</taxon>
        <taxon>Hyphodiscus</taxon>
    </lineage>
</organism>
<keyword evidence="7" id="KW-0496">Mitochondrion</keyword>
<dbReference type="AlphaFoldDB" id="A0A9P6VJX8"/>
<dbReference type="EMBL" id="VNKQ01000008">
    <property type="protein sequence ID" value="KAG0649340.1"/>
    <property type="molecule type" value="Genomic_DNA"/>
</dbReference>
<dbReference type="PANTHER" id="PTHR12653:SF0">
    <property type="entry name" value="NADH DEHYDROGENASE [UBIQUINONE] 1 ALPHA SUBCOMPLEX SUBUNIT 5"/>
    <property type="match status" value="1"/>
</dbReference>
<comment type="caution">
    <text evidence="10">The sequence shown here is derived from an EMBL/GenBank/DDBJ whole genome shotgun (WGS) entry which is preliminary data.</text>
</comment>
<keyword evidence="5" id="KW-0999">Mitochondrion inner membrane</keyword>
<evidence type="ECO:0000256" key="5">
    <source>
        <dbReference type="ARBA" id="ARBA00022792"/>
    </source>
</evidence>
<reference evidence="10" key="1">
    <citation type="submission" date="2019-07" db="EMBL/GenBank/DDBJ databases">
        <title>Hyphodiscus hymeniophilus genome sequencing and assembly.</title>
        <authorList>
            <person name="Kramer G."/>
            <person name="Nodwell J."/>
        </authorList>
    </citation>
    <scope>NUCLEOTIDE SEQUENCE</scope>
    <source>
        <strain evidence="10">ATCC 34498</strain>
    </source>
</reference>
<evidence type="ECO:0000256" key="7">
    <source>
        <dbReference type="ARBA" id="ARBA00023128"/>
    </source>
</evidence>
<dbReference type="InterPro" id="IPR006806">
    <property type="entry name" value="NDUFA5"/>
</dbReference>
<keyword evidence="11" id="KW-1185">Reference proteome</keyword>
<gene>
    <name evidence="10" type="ORF">D0Z07_4389</name>
</gene>
<evidence type="ECO:0000256" key="9">
    <source>
        <dbReference type="SAM" id="MobiDB-lite"/>
    </source>
</evidence>
<evidence type="ECO:0000256" key="6">
    <source>
        <dbReference type="ARBA" id="ARBA00022982"/>
    </source>
</evidence>
<evidence type="ECO:0000256" key="2">
    <source>
        <dbReference type="ARBA" id="ARBA00010261"/>
    </source>
</evidence>
<dbReference type="OrthoDB" id="286811at2759"/>
<sequence length="255" mass="28124">MRRTLRQLAAVKPSRYLESGAPTGLTGLFTHPSPRSSLIFLYSSTLDKLSQFPESSLYRQSTEALTKHRLSIISASVPEGHAEWSEKTKKIVAEHPEVFNTPEGGIPHEAEKYVKVTKSGRSFVVSKQEKFVDDTRTEWDSEEDTVGFSNGGVTEADEAVGQAPVNPMRPGSDEKTVVLDPEPQLTADQIVDVENKIGAGLIEEVIQVAEGELKLADVLLQAQVWEDLEEKPLEGQWSYFSRDTGTGTTQTPPQK</sequence>
<evidence type="ECO:0000313" key="11">
    <source>
        <dbReference type="Proteomes" id="UP000785200"/>
    </source>
</evidence>
<keyword evidence="8" id="KW-0472">Membrane</keyword>
<comment type="subcellular location">
    <subcellularLocation>
        <location evidence="1">Mitochondrion inner membrane</location>
        <topology evidence="1">Peripheral membrane protein</topology>
        <orientation evidence="1">Matrix side</orientation>
    </subcellularLocation>
</comment>
<dbReference type="Pfam" id="PF04716">
    <property type="entry name" value="ETC_C1_NDUFA5"/>
    <property type="match status" value="1"/>
</dbReference>